<evidence type="ECO:0000313" key="2">
    <source>
        <dbReference type="Proteomes" id="UP000095287"/>
    </source>
</evidence>
<evidence type="ECO:0000313" key="3">
    <source>
        <dbReference type="WBParaSite" id="L893_g27837.t1"/>
    </source>
</evidence>
<organism evidence="2 3">
    <name type="scientific">Steinernema glaseri</name>
    <dbReference type="NCBI Taxonomy" id="37863"/>
    <lineage>
        <taxon>Eukaryota</taxon>
        <taxon>Metazoa</taxon>
        <taxon>Ecdysozoa</taxon>
        <taxon>Nematoda</taxon>
        <taxon>Chromadorea</taxon>
        <taxon>Rhabditida</taxon>
        <taxon>Tylenchina</taxon>
        <taxon>Panagrolaimomorpha</taxon>
        <taxon>Strongyloidoidea</taxon>
        <taxon>Steinernematidae</taxon>
        <taxon>Steinernema</taxon>
    </lineage>
</organism>
<dbReference type="Proteomes" id="UP000095287">
    <property type="component" value="Unplaced"/>
</dbReference>
<protein>
    <submittedName>
        <fullName evidence="3">Uncharacterized protein</fullName>
    </submittedName>
</protein>
<feature type="region of interest" description="Disordered" evidence="1">
    <location>
        <begin position="1"/>
        <end position="23"/>
    </location>
</feature>
<dbReference type="WBParaSite" id="L893_g27837.t1">
    <property type="protein sequence ID" value="L893_g27837.t1"/>
    <property type="gene ID" value="L893_g27837"/>
</dbReference>
<proteinExistence type="predicted"/>
<dbReference type="AlphaFoldDB" id="A0A1I7ZM58"/>
<name>A0A1I7ZM58_9BILA</name>
<evidence type="ECO:0000256" key="1">
    <source>
        <dbReference type="SAM" id="MobiDB-lite"/>
    </source>
</evidence>
<accession>A0A1I7ZM58</accession>
<reference evidence="3" key="1">
    <citation type="submission" date="2016-11" db="UniProtKB">
        <authorList>
            <consortium name="WormBaseParasite"/>
        </authorList>
    </citation>
    <scope>IDENTIFICATION</scope>
</reference>
<sequence length="183" mass="21096">MEPAKSIEGAVQECGSTTPTRPSFEDRLAELVKDRPEFLQPPKPYGMLKQLPPLPGSYRKFYKDYGLSAEIECAIKKIDWKMSQDFYAMTMLPLDEFLERFPRWECVDGKLRFKDAGYSRPVPGEVPEERKKVNTKVPEATGRRILRGKRRAPVAELPKPRKKTIDKSDILGSIFEELDRQFS</sequence>
<keyword evidence="2" id="KW-1185">Reference proteome</keyword>